<feature type="non-terminal residue" evidence="11">
    <location>
        <position position="1"/>
    </location>
</feature>
<dbReference type="Gene3D" id="3.30.565.10">
    <property type="entry name" value="Histidine kinase-like ATPase, C-terminal domain"/>
    <property type="match status" value="1"/>
</dbReference>
<evidence type="ECO:0000256" key="6">
    <source>
        <dbReference type="ARBA" id="ARBA00022741"/>
    </source>
</evidence>
<dbReference type="AlphaFoldDB" id="A0A9X9A268"/>
<keyword evidence="8" id="KW-0067">ATP-binding</keyword>
<evidence type="ECO:0000256" key="3">
    <source>
        <dbReference type="ARBA" id="ARBA00012438"/>
    </source>
</evidence>
<comment type="caution">
    <text evidence="11">The sequence shown here is derived from an EMBL/GenBank/DDBJ whole genome shotgun (WGS) entry which is preliminary data.</text>
</comment>
<keyword evidence="6" id="KW-0547">Nucleotide-binding</keyword>
<feature type="domain" description="Histidine kinase" evidence="10">
    <location>
        <begin position="1"/>
        <end position="70"/>
    </location>
</feature>
<keyword evidence="7 11" id="KW-0418">Kinase</keyword>
<dbReference type="InterPro" id="IPR004358">
    <property type="entry name" value="Sig_transdc_His_kin-like_C"/>
</dbReference>
<evidence type="ECO:0000313" key="12">
    <source>
        <dbReference type="Proteomes" id="UP000308444"/>
    </source>
</evidence>
<dbReference type="InterPro" id="IPR050351">
    <property type="entry name" value="BphY/WalK/GraS-like"/>
</dbReference>
<dbReference type="PANTHER" id="PTHR45453">
    <property type="entry name" value="PHOSPHATE REGULON SENSOR PROTEIN PHOR"/>
    <property type="match status" value="1"/>
</dbReference>
<dbReference type="Pfam" id="PF02518">
    <property type="entry name" value="HATPase_c"/>
    <property type="match status" value="1"/>
</dbReference>
<dbReference type="InterPro" id="IPR036890">
    <property type="entry name" value="HATPase_C_sf"/>
</dbReference>
<evidence type="ECO:0000256" key="5">
    <source>
        <dbReference type="ARBA" id="ARBA00022679"/>
    </source>
</evidence>
<dbReference type="InterPro" id="IPR005467">
    <property type="entry name" value="His_kinase_dom"/>
</dbReference>
<organism evidence="11 12">
    <name type="scientific">Bacillus cereus</name>
    <dbReference type="NCBI Taxonomy" id="1396"/>
    <lineage>
        <taxon>Bacteria</taxon>
        <taxon>Bacillati</taxon>
        <taxon>Bacillota</taxon>
        <taxon>Bacilli</taxon>
        <taxon>Bacillales</taxon>
        <taxon>Bacillaceae</taxon>
        <taxon>Bacillus</taxon>
        <taxon>Bacillus cereus group</taxon>
    </lineage>
</organism>
<reference evidence="11 12" key="1">
    <citation type="journal article" date="2019" name="Environ. Microbiol.">
        <title>An active ?-lactamase is a part of an orchestrated cell wall stress resistance network of Bacillus subtilis and related rhizosphere species.</title>
        <authorList>
            <person name="Bucher T."/>
            <person name="Keren-Paz A."/>
            <person name="Hausser J."/>
            <person name="Olender T."/>
            <person name="Cytryn E."/>
            <person name="Kolodkin-Gal I."/>
        </authorList>
    </citation>
    <scope>NUCLEOTIDE SEQUENCE [LARGE SCALE GENOMIC DNA]</scope>
    <source>
        <strain evidence="11 12">I32</strain>
    </source>
</reference>
<accession>A0A9X9A268</accession>
<evidence type="ECO:0000256" key="9">
    <source>
        <dbReference type="ARBA" id="ARBA00023012"/>
    </source>
</evidence>
<keyword evidence="4" id="KW-0597">Phosphoprotein</keyword>
<dbReference type="GO" id="GO:0005886">
    <property type="term" value="C:plasma membrane"/>
    <property type="evidence" value="ECO:0007669"/>
    <property type="project" value="TreeGrafter"/>
</dbReference>
<evidence type="ECO:0000256" key="2">
    <source>
        <dbReference type="ARBA" id="ARBA00004370"/>
    </source>
</evidence>
<evidence type="ECO:0000313" key="11">
    <source>
        <dbReference type="EMBL" id="TKI90973.1"/>
    </source>
</evidence>
<sequence>INYGESIPAEELPYLFDMFYTGDKARTVQKNSTGLGLYIAKNIVEQHDGKISAESNVIRTIFEVRLPKEQT</sequence>
<evidence type="ECO:0000256" key="4">
    <source>
        <dbReference type="ARBA" id="ARBA00022553"/>
    </source>
</evidence>
<protein>
    <recommendedName>
        <fullName evidence="3">histidine kinase</fullName>
        <ecNumber evidence="3">2.7.13.3</ecNumber>
    </recommendedName>
</protein>
<dbReference type="EC" id="2.7.13.3" evidence="3"/>
<keyword evidence="9" id="KW-0902">Two-component regulatory system</keyword>
<dbReference type="GO" id="GO:0000155">
    <property type="term" value="F:phosphorelay sensor kinase activity"/>
    <property type="evidence" value="ECO:0007669"/>
    <property type="project" value="TreeGrafter"/>
</dbReference>
<dbReference type="GO" id="GO:0004721">
    <property type="term" value="F:phosphoprotein phosphatase activity"/>
    <property type="evidence" value="ECO:0007669"/>
    <property type="project" value="TreeGrafter"/>
</dbReference>
<dbReference type="PROSITE" id="PS50109">
    <property type="entry name" value="HIS_KIN"/>
    <property type="match status" value="1"/>
</dbReference>
<evidence type="ECO:0000259" key="10">
    <source>
        <dbReference type="PROSITE" id="PS50109"/>
    </source>
</evidence>
<dbReference type="EMBL" id="SZOH01003301">
    <property type="protein sequence ID" value="TKI90973.1"/>
    <property type="molecule type" value="Genomic_DNA"/>
</dbReference>
<dbReference type="GO" id="GO:0005524">
    <property type="term" value="F:ATP binding"/>
    <property type="evidence" value="ECO:0007669"/>
    <property type="project" value="UniProtKB-KW"/>
</dbReference>
<evidence type="ECO:0000256" key="8">
    <source>
        <dbReference type="ARBA" id="ARBA00022840"/>
    </source>
</evidence>
<proteinExistence type="predicted"/>
<dbReference type="PANTHER" id="PTHR45453:SF1">
    <property type="entry name" value="PHOSPHATE REGULON SENSOR PROTEIN PHOR"/>
    <property type="match status" value="1"/>
</dbReference>
<dbReference type="PRINTS" id="PR00344">
    <property type="entry name" value="BCTRLSENSOR"/>
</dbReference>
<dbReference type="SUPFAM" id="SSF55874">
    <property type="entry name" value="ATPase domain of HSP90 chaperone/DNA topoisomerase II/histidine kinase"/>
    <property type="match status" value="1"/>
</dbReference>
<gene>
    <name evidence="11" type="ORF">FC695_33540</name>
</gene>
<evidence type="ECO:0000256" key="7">
    <source>
        <dbReference type="ARBA" id="ARBA00022777"/>
    </source>
</evidence>
<dbReference type="InterPro" id="IPR003594">
    <property type="entry name" value="HATPase_dom"/>
</dbReference>
<comment type="subcellular location">
    <subcellularLocation>
        <location evidence="2">Membrane</location>
    </subcellularLocation>
</comment>
<dbReference type="Proteomes" id="UP000308444">
    <property type="component" value="Unassembled WGS sequence"/>
</dbReference>
<keyword evidence="5" id="KW-0808">Transferase</keyword>
<evidence type="ECO:0000256" key="1">
    <source>
        <dbReference type="ARBA" id="ARBA00000085"/>
    </source>
</evidence>
<comment type="catalytic activity">
    <reaction evidence="1">
        <text>ATP + protein L-histidine = ADP + protein N-phospho-L-histidine.</text>
        <dbReference type="EC" id="2.7.13.3"/>
    </reaction>
</comment>
<name>A0A9X9A268_BACCE</name>
<dbReference type="GO" id="GO:0016036">
    <property type="term" value="P:cellular response to phosphate starvation"/>
    <property type="evidence" value="ECO:0007669"/>
    <property type="project" value="TreeGrafter"/>
</dbReference>